<feature type="domain" description="RecX second three-helical" evidence="6">
    <location>
        <begin position="53"/>
        <end position="92"/>
    </location>
</feature>
<comment type="similarity">
    <text evidence="2 5">Belongs to the RecX family.</text>
</comment>
<evidence type="ECO:0000259" key="8">
    <source>
        <dbReference type="Pfam" id="PF21982"/>
    </source>
</evidence>
<dbReference type="GO" id="GO:0006282">
    <property type="term" value="P:regulation of DNA repair"/>
    <property type="evidence" value="ECO:0007669"/>
    <property type="project" value="UniProtKB-UniRule"/>
</dbReference>
<dbReference type="InterPro" id="IPR036388">
    <property type="entry name" value="WH-like_DNA-bd_sf"/>
</dbReference>
<evidence type="ECO:0000256" key="3">
    <source>
        <dbReference type="ARBA" id="ARBA00018111"/>
    </source>
</evidence>
<comment type="subcellular location">
    <subcellularLocation>
        <location evidence="1 5">Cytoplasm</location>
    </subcellularLocation>
</comment>
<dbReference type="OrthoDB" id="7066780at2"/>
<feature type="domain" description="RecX first three-helical" evidence="8">
    <location>
        <begin position="8"/>
        <end position="46"/>
    </location>
</feature>
<dbReference type="InterPro" id="IPR053926">
    <property type="entry name" value="RecX_HTH_1st"/>
</dbReference>
<dbReference type="AlphaFoldDB" id="A0A498C8F1"/>
<dbReference type="InterPro" id="IPR053925">
    <property type="entry name" value="RecX_HTH_3rd"/>
</dbReference>
<dbReference type="Proteomes" id="UP000275461">
    <property type="component" value="Unassembled WGS sequence"/>
</dbReference>
<dbReference type="Pfam" id="PF21982">
    <property type="entry name" value="RecX_HTH1"/>
    <property type="match status" value="1"/>
</dbReference>
<sequence>METEADVRDQAIRLLARREHAARELRFKLTQRGAAEALADAVIAELAREGLQSDARYAESWVRHRVEQGFGPVRIRAELRERGVADELAGPALADAERTIDWGEQAYRAWARRFSVPPEDMKERARQQRYLERRGFAAGHIRQAMSTAQQPD</sequence>
<keyword evidence="10" id="KW-1185">Reference proteome</keyword>
<evidence type="ECO:0000256" key="1">
    <source>
        <dbReference type="ARBA" id="ARBA00004496"/>
    </source>
</evidence>
<dbReference type="GO" id="GO:0005737">
    <property type="term" value="C:cytoplasm"/>
    <property type="evidence" value="ECO:0007669"/>
    <property type="project" value="UniProtKB-SubCell"/>
</dbReference>
<evidence type="ECO:0000313" key="10">
    <source>
        <dbReference type="Proteomes" id="UP000275461"/>
    </source>
</evidence>
<dbReference type="PANTHER" id="PTHR33602:SF1">
    <property type="entry name" value="REGULATORY PROTEIN RECX FAMILY PROTEIN"/>
    <property type="match status" value="1"/>
</dbReference>
<feature type="domain" description="RecX third three-helical" evidence="7">
    <location>
        <begin position="104"/>
        <end position="145"/>
    </location>
</feature>
<dbReference type="PANTHER" id="PTHR33602">
    <property type="entry name" value="REGULATORY PROTEIN RECX FAMILY PROTEIN"/>
    <property type="match status" value="1"/>
</dbReference>
<keyword evidence="4 5" id="KW-0963">Cytoplasm</keyword>
<dbReference type="Pfam" id="PF02631">
    <property type="entry name" value="RecX_HTH2"/>
    <property type="match status" value="1"/>
</dbReference>
<evidence type="ECO:0000256" key="5">
    <source>
        <dbReference type="HAMAP-Rule" id="MF_01114"/>
    </source>
</evidence>
<evidence type="ECO:0000259" key="7">
    <source>
        <dbReference type="Pfam" id="PF21981"/>
    </source>
</evidence>
<accession>A0A498C8F1</accession>
<dbReference type="InterPro" id="IPR003783">
    <property type="entry name" value="Regulatory_RecX"/>
</dbReference>
<comment type="caution">
    <text evidence="9">The sequence shown here is derived from an EMBL/GenBank/DDBJ whole genome shotgun (WGS) entry which is preliminary data.</text>
</comment>
<dbReference type="RefSeq" id="WP_121440926.1">
    <property type="nucleotide sequence ID" value="NZ_RCDA01000001.1"/>
</dbReference>
<organism evidence="9 10">
    <name type="scientific">Alkalispirillum mobile</name>
    <dbReference type="NCBI Taxonomy" id="85925"/>
    <lineage>
        <taxon>Bacteria</taxon>
        <taxon>Pseudomonadati</taxon>
        <taxon>Pseudomonadota</taxon>
        <taxon>Gammaproteobacteria</taxon>
        <taxon>Chromatiales</taxon>
        <taxon>Ectothiorhodospiraceae</taxon>
        <taxon>Alkalispirillum</taxon>
    </lineage>
</organism>
<dbReference type="InterPro" id="IPR053924">
    <property type="entry name" value="RecX_HTH_2nd"/>
</dbReference>
<comment type="function">
    <text evidence="5">Modulates RecA activity.</text>
</comment>
<dbReference type="Pfam" id="PF21981">
    <property type="entry name" value="RecX_HTH3"/>
    <property type="match status" value="1"/>
</dbReference>
<evidence type="ECO:0000256" key="4">
    <source>
        <dbReference type="ARBA" id="ARBA00022490"/>
    </source>
</evidence>
<gene>
    <name evidence="5" type="primary">recX</name>
    <name evidence="9" type="ORF">DFR31_0334</name>
</gene>
<evidence type="ECO:0000259" key="6">
    <source>
        <dbReference type="Pfam" id="PF02631"/>
    </source>
</evidence>
<name>A0A498C8F1_9GAMM</name>
<reference evidence="9 10" key="1">
    <citation type="submission" date="2018-10" db="EMBL/GenBank/DDBJ databases">
        <title>Genomic Encyclopedia of Type Strains, Phase IV (KMG-IV): sequencing the most valuable type-strain genomes for metagenomic binning, comparative biology and taxonomic classification.</title>
        <authorList>
            <person name="Goeker M."/>
        </authorList>
    </citation>
    <scope>NUCLEOTIDE SEQUENCE [LARGE SCALE GENOMIC DNA]</scope>
    <source>
        <strain evidence="9 10">DSM 12769</strain>
    </source>
</reference>
<dbReference type="Gene3D" id="1.10.10.10">
    <property type="entry name" value="Winged helix-like DNA-binding domain superfamily/Winged helix DNA-binding domain"/>
    <property type="match status" value="3"/>
</dbReference>
<proteinExistence type="inferred from homology"/>
<evidence type="ECO:0000256" key="2">
    <source>
        <dbReference type="ARBA" id="ARBA00009695"/>
    </source>
</evidence>
<evidence type="ECO:0000313" key="9">
    <source>
        <dbReference type="EMBL" id="RLK50436.1"/>
    </source>
</evidence>
<protein>
    <recommendedName>
        <fullName evidence="3 5">Regulatory protein RecX</fullName>
    </recommendedName>
</protein>
<dbReference type="HAMAP" id="MF_01114">
    <property type="entry name" value="RecX"/>
    <property type="match status" value="1"/>
</dbReference>
<dbReference type="EMBL" id="RCDA01000001">
    <property type="protein sequence ID" value="RLK50436.1"/>
    <property type="molecule type" value="Genomic_DNA"/>
</dbReference>
<dbReference type="NCBIfam" id="NF001065">
    <property type="entry name" value="PRK00117.5-5"/>
    <property type="match status" value="1"/>
</dbReference>